<protein>
    <recommendedName>
        <fullName evidence="4">Peptidase S1 domain-containing protein</fullName>
    </recommendedName>
</protein>
<dbReference type="InterPro" id="IPR050966">
    <property type="entry name" value="Glutamyl_endopeptidase"/>
</dbReference>
<proteinExistence type="predicted"/>
<dbReference type="SUPFAM" id="SSF50494">
    <property type="entry name" value="Trypsin-like serine proteases"/>
    <property type="match status" value="1"/>
</dbReference>
<sequence length="239" mass="26167">MDDPTVSQAVPVFGPYSGANPNRFIGKVFFTLPNGQDSKCSGSVVNASNRSMVSTAAHCLYPDGRSGGAVRNFAFVPAAYAGTTPLGVWTPRNLFVPRRWAEEPHITQFDFGAAIMTRDPAGRGIQDVLGAFYVQRNLGDAFVDAIGYPEEGRFNGQPIMQWYCAGYSKMLDSRTERSLKCDFLPGASGGPWYRTVRPFPTLPPIWYLRGQTSTYGAGTTYSPYFGDGVFSFYQQAGSR</sequence>
<organism evidence="2 3">
    <name type="scientific">Streptomyces cinnabarinus</name>
    <dbReference type="NCBI Taxonomy" id="67287"/>
    <lineage>
        <taxon>Bacteria</taxon>
        <taxon>Bacillati</taxon>
        <taxon>Actinomycetota</taxon>
        <taxon>Actinomycetes</taxon>
        <taxon>Kitasatosporales</taxon>
        <taxon>Streptomycetaceae</taxon>
        <taxon>Streptomyces</taxon>
    </lineage>
</organism>
<dbReference type="InterPro" id="IPR043504">
    <property type="entry name" value="Peptidase_S1_PA_chymotrypsin"/>
</dbReference>
<evidence type="ECO:0000313" key="2">
    <source>
        <dbReference type="EMBL" id="WAZ26806.1"/>
    </source>
</evidence>
<dbReference type="PANTHER" id="PTHR15462">
    <property type="entry name" value="SERINE PROTEASE"/>
    <property type="match status" value="1"/>
</dbReference>
<accession>A0ABY7KQG8</accession>
<dbReference type="Proteomes" id="UP001164439">
    <property type="component" value="Chromosome"/>
</dbReference>
<dbReference type="EMBL" id="CP114413">
    <property type="protein sequence ID" value="WAZ26806.1"/>
    <property type="molecule type" value="Genomic_DNA"/>
</dbReference>
<evidence type="ECO:0000256" key="1">
    <source>
        <dbReference type="ARBA" id="ARBA00022729"/>
    </source>
</evidence>
<evidence type="ECO:0008006" key="4">
    <source>
        <dbReference type="Google" id="ProtNLM"/>
    </source>
</evidence>
<reference evidence="2" key="1">
    <citation type="submission" date="2022-12" db="EMBL/GenBank/DDBJ databases">
        <authorList>
            <person name="Ruckert C."/>
            <person name="Busche T."/>
            <person name="Kalinowski J."/>
            <person name="Wittmann C."/>
        </authorList>
    </citation>
    <scope>NUCLEOTIDE SEQUENCE</scope>
    <source>
        <strain evidence="2">DSM 40467</strain>
    </source>
</reference>
<dbReference type="Gene3D" id="2.40.10.10">
    <property type="entry name" value="Trypsin-like serine proteases"/>
    <property type="match status" value="2"/>
</dbReference>
<evidence type="ECO:0000313" key="3">
    <source>
        <dbReference type="Proteomes" id="UP001164439"/>
    </source>
</evidence>
<keyword evidence="1" id="KW-0732">Signal</keyword>
<keyword evidence="3" id="KW-1185">Reference proteome</keyword>
<gene>
    <name evidence="2" type="ORF">STRCI_008451</name>
</gene>
<name>A0ABY7KQG8_9ACTN</name>
<dbReference type="RefSeq" id="WP_269664292.1">
    <property type="nucleotide sequence ID" value="NZ_CP114413.1"/>
</dbReference>
<dbReference type="InterPro" id="IPR009003">
    <property type="entry name" value="Peptidase_S1_PA"/>
</dbReference>